<evidence type="ECO:0000256" key="1">
    <source>
        <dbReference type="ARBA" id="ARBA00010641"/>
    </source>
</evidence>
<dbReference type="InterPro" id="IPR013325">
    <property type="entry name" value="RNA_pol_sigma_r2"/>
</dbReference>
<dbReference type="AlphaFoldDB" id="A0A5M3Y567"/>
<organism evidence="9 10">
    <name type="scientific">Acrocarpospora pleiomorpha</name>
    <dbReference type="NCBI Taxonomy" id="90975"/>
    <lineage>
        <taxon>Bacteria</taxon>
        <taxon>Bacillati</taxon>
        <taxon>Actinomycetota</taxon>
        <taxon>Actinomycetes</taxon>
        <taxon>Streptosporangiales</taxon>
        <taxon>Streptosporangiaceae</taxon>
        <taxon>Acrocarpospora</taxon>
    </lineage>
</organism>
<dbReference type="PANTHER" id="PTHR47756:SF2">
    <property type="entry name" value="BLL6612 PROTEIN"/>
    <property type="match status" value="1"/>
</dbReference>
<dbReference type="InterPro" id="IPR013324">
    <property type="entry name" value="RNA_pol_sigma_r3/r4-like"/>
</dbReference>
<accession>A0A5M3Y567</accession>
<evidence type="ECO:0000256" key="2">
    <source>
        <dbReference type="ARBA" id="ARBA00023015"/>
    </source>
</evidence>
<feature type="region of interest" description="Disordered" evidence="5">
    <location>
        <begin position="432"/>
        <end position="457"/>
    </location>
</feature>
<dbReference type="InterPro" id="IPR014284">
    <property type="entry name" value="RNA_pol_sigma-70_dom"/>
</dbReference>
<dbReference type="Proteomes" id="UP000377595">
    <property type="component" value="Unassembled WGS sequence"/>
</dbReference>
<dbReference type="OrthoDB" id="9780299at2"/>
<dbReference type="InterPro" id="IPR036388">
    <property type="entry name" value="WH-like_DNA-bd_sf"/>
</dbReference>
<evidence type="ECO:0000256" key="5">
    <source>
        <dbReference type="SAM" id="MobiDB-lite"/>
    </source>
</evidence>
<dbReference type="SUPFAM" id="SSF88946">
    <property type="entry name" value="Sigma2 domain of RNA polymerase sigma factors"/>
    <property type="match status" value="1"/>
</dbReference>
<comment type="caution">
    <text evidence="9">The sequence shown here is derived from an EMBL/GenBank/DDBJ whole genome shotgun (WGS) entry which is preliminary data.</text>
</comment>
<evidence type="ECO:0000313" key="9">
    <source>
        <dbReference type="EMBL" id="GES26248.1"/>
    </source>
</evidence>
<dbReference type="Pfam" id="PF20239">
    <property type="entry name" value="DUF6596"/>
    <property type="match status" value="1"/>
</dbReference>
<dbReference type="Pfam" id="PF08281">
    <property type="entry name" value="Sigma70_r4_2"/>
    <property type="match status" value="1"/>
</dbReference>
<dbReference type="RefSeq" id="WP_155350988.1">
    <property type="nucleotide sequence ID" value="NZ_BAAAHM010000004.1"/>
</dbReference>
<dbReference type="GO" id="GO:0003677">
    <property type="term" value="F:DNA binding"/>
    <property type="evidence" value="ECO:0007669"/>
    <property type="project" value="InterPro"/>
</dbReference>
<keyword evidence="4" id="KW-0804">Transcription</keyword>
<keyword evidence="2" id="KW-0805">Transcription regulation</keyword>
<dbReference type="PANTHER" id="PTHR47756">
    <property type="entry name" value="BLL6612 PROTEIN-RELATED"/>
    <property type="match status" value="1"/>
</dbReference>
<dbReference type="NCBIfam" id="TIGR02937">
    <property type="entry name" value="sigma70-ECF"/>
    <property type="match status" value="1"/>
</dbReference>
<dbReference type="SUPFAM" id="SSF88659">
    <property type="entry name" value="Sigma3 and sigma4 domains of RNA polymerase sigma factors"/>
    <property type="match status" value="1"/>
</dbReference>
<dbReference type="Pfam" id="PF04542">
    <property type="entry name" value="Sigma70_r2"/>
    <property type="match status" value="1"/>
</dbReference>
<evidence type="ECO:0000259" key="6">
    <source>
        <dbReference type="Pfam" id="PF04542"/>
    </source>
</evidence>
<keyword evidence="10" id="KW-1185">Reference proteome</keyword>
<dbReference type="InterPro" id="IPR007627">
    <property type="entry name" value="RNA_pol_sigma70_r2"/>
</dbReference>
<dbReference type="EMBL" id="BLAF01000082">
    <property type="protein sequence ID" value="GES26248.1"/>
    <property type="molecule type" value="Genomic_DNA"/>
</dbReference>
<evidence type="ECO:0000259" key="8">
    <source>
        <dbReference type="Pfam" id="PF20239"/>
    </source>
</evidence>
<evidence type="ECO:0000256" key="4">
    <source>
        <dbReference type="ARBA" id="ARBA00023163"/>
    </source>
</evidence>
<keyword evidence="3" id="KW-0731">Sigma factor</keyword>
<evidence type="ECO:0000313" key="10">
    <source>
        <dbReference type="Proteomes" id="UP000377595"/>
    </source>
</evidence>
<dbReference type="InterPro" id="IPR013249">
    <property type="entry name" value="RNA_pol_sigma70_r4_t2"/>
</dbReference>
<feature type="domain" description="RNA polymerase sigma factor 70 region 4 type 2" evidence="7">
    <location>
        <begin position="134"/>
        <end position="186"/>
    </location>
</feature>
<dbReference type="Gene3D" id="1.10.10.10">
    <property type="entry name" value="Winged helix-like DNA-binding domain superfamily/Winged helix DNA-binding domain"/>
    <property type="match status" value="1"/>
</dbReference>
<gene>
    <name evidence="9" type="primary">rpoE_28</name>
    <name evidence="9" type="ORF">Aple_091470</name>
</gene>
<sequence length="457" mass="49998">MYFRAVNALRHSWWCPSEESSTLDDRAIDDLLRELAPRVVGVLTRRTGDFDTAEDAVQEALLDAAAQWPKEGLPGNPRGWLIQVAFRRMTEQVRNEQARRRREELVAARTPPELRSAPAADDAYASDQDDTLSMLFLCCHPALTPASAIALTLRSVGGLTTAQIAKAFMVPEATMAQRISRAKQRIKTSGVPFGMPAPHERARRLSSVLHVLYLTFNEGYASTTGPDLHRVELAREAIRLTRMIHALLPDECEIAGLLALMLLTDARRAARTGPHGTPIPLTEQDRSTWDSDAITEGVTLITATLAKGAVGPYQLQAAIAALHDEATTADQTDWPQIMALYGLLERMSDNPMVTLNRAVAAAMVHGPSTGLDILKTLDADGRLTDHHRFHTARAHLREMADDLPGAIEDYRTAANHTTNIPERDYLTARAARLAATTSPPPTTQPNTATDDASDPPP</sequence>
<dbReference type="Gene3D" id="1.10.1740.10">
    <property type="match status" value="1"/>
</dbReference>
<name>A0A5M3Y567_9ACTN</name>
<dbReference type="GO" id="GO:0006352">
    <property type="term" value="P:DNA-templated transcription initiation"/>
    <property type="evidence" value="ECO:0007669"/>
    <property type="project" value="InterPro"/>
</dbReference>
<dbReference type="InterPro" id="IPR046531">
    <property type="entry name" value="DUF6596"/>
</dbReference>
<reference evidence="9 10" key="1">
    <citation type="submission" date="2019-10" db="EMBL/GenBank/DDBJ databases">
        <title>Whole genome shotgun sequence of Acrocarpospora pleiomorpha NBRC 16267.</title>
        <authorList>
            <person name="Ichikawa N."/>
            <person name="Kimura A."/>
            <person name="Kitahashi Y."/>
            <person name="Komaki H."/>
            <person name="Oguchi A."/>
        </authorList>
    </citation>
    <scope>NUCLEOTIDE SEQUENCE [LARGE SCALE GENOMIC DNA]</scope>
    <source>
        <strain evidence="9 10">NBRC 16267</strain>
    </source>
</reference>
<feature type="domain" description="RNA polymerase sigma-70 region 2" evidence="6">
    <location>
        <begin position="31"/>
        <end position="97"/>
    </location>
</feature>
<proteinExistence type="inferred from homology"/>
<evidence type="ECO:0000259" key="7">
    <source>
        <dbReference type="Pfam" id="PF08281"/>
    </source>
</evidence>
<dbReference type="GO" id="GO:0016987">
    <property type="term" value="F:sigma factor activity"/>
    <property type="evidence" value="ECO:0007669"/>
    <property type="project" value="UniProtKB-KW"/>
</dbReference>
<evidence type="ECO:0000256" key="3">
    <source>
        <dbReference type="ARBA" id="ARBA00023082"/>
    </source>
</evidence>
<protein>
    <submittedName>
        <fullName evidence="9">RNA polymerase sigma24 factor</fullName>
    </submittedName>
</protein>
<feature type="domain" description="DUF6596" evidence="8">
    <location>
        <begin position="204"/>
        <end position="303"/>
    </location>
</feature>
<comment type="similarity">
    <text evidence="1">Belongs to the sigma-70 factor family. ECF subfamily.</text>
</comment>